<feature type="region of interest" description="Disordered" evidence="1">
    <location>
        <begin position="180"/>
        <end position="241"/>
    </location>
</feature>
<proteinExistence type="predicted"/>
<keyword evidence="3" id="KW-1185">Reference proteome</keyword>
<dbReference type="CDD" id="cd05403">
    <property type="entry name" value="NT_KNTase_like"/>
    <property type="match status" value="1"/>
</dbReference>
<name>A0A1C5H3R7_9ACTN</name>
<dbReference type="Proteomes" id="UP000198215">
    <property type="component" value="Chromosome I"/>
</dbReference>
<evidence type="ECO:0008006" key="4">
    <source>
        <dbReference type="Google" id="ProtNLM"/>
    </source>
</evidence>
<protein>
    <recommendedName>
        <fullName evidence="4">Nucleotidyltransferase domain-containing protein</fullName>
    </recommendedName>
</protein>
<dbReference type="InterPro" id="IPR043519">
    <property type="entry name" value="NT_sf"/>
</dbReference>
<dbReference type="SUPFAM" id="SSF81301">
    <property type="entry name" value="Nucleotidyltransferase"/>
    <property type="match status" value="1"/>
</dbReference>
<dbReference type="EMBL" id="LT607753">
    <property type="protein sequence ID" value="SCG40658.1"/>
    <property type="molecule type" value="Genomic_DNA"/>
</dbReference>
<organism evidence="2 3">
    <name type="scientific">Micromonospora coxensis</name>
    <dbReference type="NCBI Taxonomy" id="356852"/>
    <lineage>
        <taxon>Bacteria</taxon>
        <taxon>Bacillati</taxon>
        <taxon>Actinomycetota</taxon>
        <taxon>Actinomycetes</taxon>
        <taxon>Micromonosporales</taxon>
        <taxon>Micromonosporaceae</taxon>
        <taxon>Micromonospora</taxon>
    </lineage>
</organism>
<evidence type="ECO:0000313" key="3">
    <source>
        <dbReference type="Proteomes" id="UP000198215"/>
    </source>
</evidence>
<sequence length="312" mass="32747">MHPTVRRYLDDLVDAARDVLGDDLVGAYAAGSVALDAYQPGRSDVDVALVVADRLDVARRRELVARLRHEALPCPARGLELVVYTRAVARSGTAEPGFEVELNSGARMPFRATLDPADRPAADGRFWYGLDRSILHQTGYALLGPPAVEVFADLGPDDLRRLLVEALRWWLALPAPGAPEPTASVQAVPGPAAPEPSAPGRSLPRSVASGPAEPGPAAPGPAGNGSEADRPAGDPPLPGAEDAVLGACRSLVRLRDGVWLSKVAAGRRIAATGAYPELIARCVAARSGGTPPGGAQARDFQRWVLRQVLDLS</sequence>
<evidence type="ECO:0000313" key="2">
    <source>
        <dbReference type="EMBL" id="SCG40658.1"/>
    </source>
</evidence>
<gene>
    <name evidence="2" type="ORF">GA0070614_0776</name>
</gene>
<reference evidence="3" key="1">
    <citation type="submission" date="2016-06" db="EMBL/GenBank/DDBJ databases">
        <authorList>
            <person name="Varghese N."/>
            <person name="Submissions Spin"/>
        </authorList>
    </citation>
    <scope>NUCLEOTIDE SEQUENCE [LARGE SCALE GENOMIC DNA]</scope>
    <source>
        <strain evidence="3">DSM 45161</strain>
    </source>
</reference>
<evidence type="ECO:0000256" key="1">
    <source>
        <dbReference type="SAM" id="MobiDB-lite"/>
    </source>
</evidence>
<dbReference type="AlphaFoldDB" id="A0A1C5H3R7"/>
<accession>A0A1C5H3R7</accession>
<dbReference type="RefSeq" id="WP_231933516.1">
    <property type="nucleotide sequence ID" value="NZ_LT607753.1"/>
</dbReference>